<organism evidence="2 3">
    <name type="scientific">Clostridium paridis</name>
    <dbReference type="NCBI Taxonomy" id="2803863"/>
    <lineage>
        <taxon>Bacteria</taxon>
        <taxon>Bacillati</taxon>
        <taxon>Bacillota</taxon>
        <taxon>Clostridia</taxon>
        <taxon>Eubacteriales</taxon>
        <taxon>Clostridiaceae</taxon>
        <taxon>Clostridium</taxon>
    </lineage>
</organism>
<feature type="compositionally biased region" description="Basic and acidic residues" evidence="1">
    <location>
        <begin position="45"/>
        <end position="56"/>
    </location>
</feature>
<dbReference type="AlphaFoldDB" id="A0A937K413"/>
<comment type="caution">
    <text evidence="2">The sequence shown here is derived from an EMBL/GenBank/DDBJ whole genome shotgun (WGS) entry which is preliminary data.</text>
</comment>
<name>A0A937K413_9CLOT</name>
<proteinExistence type="predicted"/>
<evidence type="ECO:0000313" key="3">
    <source>
        <dbReference type="Proteomes" id="UP000623681"/>
    </source>
</evidence>
<evidence type="ECO:0000313" key="2">
    <source>
        <dbReference type="EMBL" id="MBL4932906.1"/>
    </source>
</evidence>
<reference evidence="2" key="1">
    <citation type="submission" date="2021-01" db="EMBL/GenBank/DDBJ databases">
        <title>Genome public.</title>
        <authorList>
            <person name="Liu C."/>
            <person name="Sun Q."/>
        </authorList>
    </citation>
    <scope>NUCLEOTIDE SEQUENCE</scope>
    <source>
        <strain evidence="2">YIM B02565</strain>
    </source>
</reference>
<dbReference type="EMBL" id="JAESWA010000023">
    <property type="protein sequence ID" value="MBL4932906.1"/>
    <property type="molecule type" value="Genomic_DNA"/>
</dbReference>
<evidence type="ECO:0000256" key="1">
    <source>
        <dbReference type="SAM" id="MobiDB-lite"/>
    </source>
</evidence>
<dbReference type="Proteomes" id="UP000623681">
    <property type="component" value="Unassembled WGS sequence"/>
</dbReference>
<accession>A0A937K413</accession>
<dbReference type="RefSeq" id="WP_202768289.1">
    <property type="nucleotide sequence ID" value="NZ_JAESWA010000023.1"/>
</dbReference>
<keyword evidence="3" id="KW-1185">Reference proteome</keyword>
<feature type="region of interest" description="Disordered" evidence="1">
    <location>
        <begin position="40"/>
        <end position="66"/>
    </location>
</feature>
<gene>
    <name evidence="2" type="ORF">JK634_13920</name>
</gene>
<sequence>MEFKLNKIDTDLRRKLMEQTKDGKVHGPSKKEITIRAYSEDEETAKDRSSFRETLKRSKQQGGKNHKIEVEGVMVDNLQVEGEKEISNNNSLGVFVDTKK</sequence>
<protein>
    <submittedName>
        <fullName evidence="2">Uncharacterized protein</fullName>
    </submittedName>
</protein>